<evidence type="ECO:0008006" key="3">
    <source>
        <dbReference type="Google" id="ProtNLM"/>
    </source>
</evidence>
<sequence length="326" mass="36352">MNSPAHSDNPADRLFSVADYTRSFGADLRLRRSALRGEFHRVARGHYFPQEQWDTFRNEERYAVVVAAAAAARRSELVLSHQSAAVLHGLPFLFGPPAEVHFIVPRAAGGRSKPGIRKHAVHLDPRDITLVNGLLVTTVARTVVDLAAALDLQSAVVVADRALSADRRGHLAALATKVELYETWARMLPFRGSVRAKAVIDFATHLAGSPNESASRVNIALSGFPEPVLQHPFIVDGAEVFVDFYFPDQHKVGETDGKVKYFDPVMRDGRTPEQVLWAEKLREDGVRRQVHGFTRWPFSVSVSKVRLRTRLVEFGLPITRPTLRSW</sequence>
<organism evidence="1 2">
    <name type="scientific">Cryobacterium mannosilyticum</name>
    <dbReference type="NCBI Taxonomy" id="1259190"/>
    <lineage>
        <taxon>Bacteria</taxon>
        <taxon>Bacillati</taxon>
        <taxon>Actinomycetota</taxon>
        <taxon>Actinomycetes</taxon>
        <taxon>Micrococcales</taxon>
        <taxon>Microbacteriaceae</taxon>
        <taxon>Cryobacterium</taxon>
    </lineage>
</organism>
<name>A0A4R8WC21_9MICO</name>
<dbReference type="AlphaFoldDB" id="A0A4R8WC21"/>
<dbReference type="RefSeq" id="WP_134508237.1">
    <property type="nucleotide sequence ID" value="NZ_SOFM01000021.1"/>
</dbReference>
<dbReference type="EMBL" id="SOFM01000021">
    <property type="protein sequence ID" value="TFC04595.1"/>
    <property type="molecule type" value="Genomic_DNA"/>
</dbReference>
<dbReference type="Proteomes" id="UP000297643">
    <property type="component" value="Unassembled WGS sequence"/>
</dbReference>
<reference evidence="1 2" key="1">
    <citation type="submission" date="2019-03" db="EMBL/GenBank/DDBJ databases">
        <title>Genomics of glacier-inhabiting Cryobacterium strains.</title>
        <authorList>
            <person name="Liu Q."/>
            <person name="Xin Y.-H."/>
        </authorList>
    </citation>
    <scope>NUCLEOTIDE SEQUENCE [LARGE SCALE GENOMIC DNA]</scope>
    <source>
        <strain evidence="1 2">RHLT2-21</strain>
    </source>
</reference>
<accession>A0A4R8WC21</accession>
<evidence type="ECO:0000313" key="2">
    <source>
        <dbReference type="Proteomes" id="UP000297643"/>
    </source>
</evidence>
<protein>
    <recommendedName>
        <fullName evidence="3">Transcriptional regulator, AbiEi antitoxin, Type IV TA system</fullName>
    </recommendedName>
</protein>
<proteinExistence type="predicted"/>
<evidence type="ECO:0000313" key="1">
    <source>
        <dbReference type="EMBL" id="TFC04595.1"/>
    </source>
</evidence>
<gene>
    <name evidence="1" type="ORF">E3O32_07725</name>
</gene>
<comment type="caution">
    <text evidence="1">The sequence shown here is derived from an EMBL/GenBank/DDBJ whole genome shotgun (WGS) entry which is preliminary data.</text>
</comment>
<keyword evidence="2" id="KW-1185">Reference proteome</keyword>